<protein>
    <recommendedName>
        <fullName evidence="2">LPS-assembly lipoprotein</fullName>
    </recommendedName>
</protein>
<dbReference type="EMBL" id="LC066372">
    <property type="protein sequence ID" value="BAT26449.1"/>
    <property type="molecule type" value="Genomic_DNA"/>
</dbReference>
<organism evidence="1">
    <name type="scientific">Aurantimonas coralicida</name>
    <dbReference type="NCBI Taxonomy" id="182270"/>
    <lineage>
        <taxon>Bacteria</taxon>
        <taxon>Pseudomonadati</taxon>
        <taxon>Pseudomonadota</taxon>
        <taxon>Alphaproteobacteria</taxon>
        <taxon>Hyphomicrobiales</taxon>
        <taxon>Aurantimonadaceae</taxon>
        <taxon>Aurantimonas</taxon>
    </lineage>
</organism>
<evidence type="ECO:0000313" key="1">
    <source>
        <dbReference type="EMBL" id="BAT26449.1"/>
    </source>
</evidence>
<name>A0A0N7KXB4_9HYPH</name>
<dbReference type="RefSeq" id="WP_024352208.1">
    <property type="nucleotide sequence ID" value="NZ_BBWN01000046.1"/>
</dbReference>
<dbReference type="AlphaFoldDB" id="A0A0N7KXB4"/>
<proteinExistence type="predicted"/>
<reference evidence="1" key="1">
    <citation type="journal article" date="2015" name="Proc. Natl. Acad. Sci. U.S.A.">
        <title>Bacterial clade with the ribosomal RNA operon on a small plasmid rather than the chromosome.</title>
        <authorList>
            <person name="Anda M."/>
            <person name="Ohtsubo Y."/>
            <person name="Okubo T."/>
            <person name="Sugawara M."/>
            <person name="Nagata Y."/>
            <person name="Tsuda M."/>
            <person name="Minamisawa K."/>
            <person name="Mitsui H."/>
        </authorList>
    </citation>
    <scope>NUCLEOTIDE SEQUENCE</scope>
    <source>
        <strain evidence="1">DSM 14790</strain>
    </source>
</reference>
<accession>A0A0N7KXB4</accession>
<dbReference type="Gene3D" id="3.30.160.150">
    <property type="entry name" value="Lipoprotein like domain"/>
    <property type="match status" value="1"/>
</dbReference>
<evidence type="ECO:0008006" key="2">
    <source>
        <dbReference type="Google" id="ProtNLM"/>
    </source>
</evidence>
<sequence length="182" mass="18938">MSFFDAGRPRALAALCLLAGGLALSGCTGRPLYAGGLTTDVMAPDGQLVSLRGRIAVSEAGNRTIQIVRNALLFRLNQGTRVSEPLYTVALSGSGSEIGIAVEPGGQAAASLYYMSASYTLTRNSDGTVLATGTRTETVPFDRTGQLYQSQRAVIDARDRAGKAVAGQIELEIARALTKAGV</sequence>